<dbReference type="PANTHER" id="PTHR45024:SF2">
    <property type="entry name" value="SCP2 DOMAIN-CONTAINING PROTEIN"/>
    <property type="match status" value="1"/>
</dbReference>
<name>A0A0R3LY66_9BRAD</name>
<dbReference type="FunFam" id="3.40.50.720:FF:000084">
    <property type="entry name" value="Short-chain dehydrogenase reductase"/>
    <property type="match status" value="1"/>
</dbReference>
<dbReference type="EMBL" id="LLXX01000024">
    <property type="protein sequence ID" value="KRR12857.1"/>
    <property type="molecule type" value="Genomic_DNA"/>
</dbReference>
<dbReference type="InterPro" id="IPR057326">
    <property type="entry name" value="KR_dom"/>
</dbReference>
<feature type="domain" description="Ketoreductase" evidence="4">
    <location>
        <begin position="17"/>
        <end position="207"/>
    </location>
</feature>
<dbReference type="AlphaFoldDB" id="A0A0R3LY66"/>
<dbReference type="InterPro" id="IPR002347">
    <property type="entry name" value="SDR_fam"/>
</dbReference>
<dbReference type="PRINTS" id="PR00080">
    <property type="entry name" value="SDRFAMILY"/>
</dbReference>
<evidence type="ECO:0000256" key="3">
    <source>
        <dbReference type="RuleBase" id="RU000363"/>
    </source>
</evidence>
<evidence type="ECO:0000313" key="5">
    <source>
        <dbReference type="EMBL" id="KRR12857.1"/>
    </source>
</evidence>
<accession>A0A0R3LY66</accession>
<evidence type="ECO:0000256" key="2">
    <source>
        <dbReference type="ARBA" id="ARBA00023002"/>
    </source>
</evidence>
<proteinExistence type="inferred from homology"/>
<dbReference type="SUPFAM" id="SSF51735">
    <property type="entry name" value="NAD(P)-binding Rossmann-fold domains"/>
    <property type="match status" value="1"/>
</dbReference>
<dbReference type="Pfam" id="PF00106">
    <property type="entry name" value="adh_short"/>
    <property type="match status" value="1"/>
</dbReference>
<comment type="caution">
    <text evidence="5">The sequence shown here is derived from an EMBL/GenBank/DDBJ whole genome shotgun (WGS) entry which is preliminary data.</text>
</comment>
<dbReference type="PANTHER" id="PTHR45024">
    <property type="entry name" value="DEHYDROGENASES, SHORT CHAIN"/>
    <property type="match status" value="1"/>
</dbReference>
<dbReference type="InterPro" id="IPR051687">
    <property type="entry name" value="Peroxisomal_Beta-Oxidation"/>
</dbReference>
<dbReference type="PRINTS" id="PR00081">
    <property type="entry name" value="GDHRDH"/>
</dbReference>
<organism evidence="5 6">
    <name type="scientific">Bradyrhizobium valentinum</name>
    <dbReference type="NCBI Taxonomy" id="1518501"/>
    <lineage>
        <taxon>Bacteria</taxon>
        <taxon>Pseudomonadati</taxon>
        <taxon>Pseudomonadota</taxon>
        <taxon>Alphaproteobacteria</taxon>
        <taxon>Hyphomicrobiales</taxon>
        <taxon>Nitrobacteraceae</taxon>
        <taxon>Bradyrhizobium</taxon>
    </lineage>
</organism>
<dbReference type="Proteomes" id="UP000051913">
    <property type="component" value="Unassembled WGS sequence"/>
</dbReference>
<dbReference type="STRING" id="1518501.CQ10_26955"/>
<dbReference type="GO" id="GO:0016491">
    <property type="term" value="F:oxidoreductase activity"/>
    <property type="evidence" value="ECO:0007669"/>
    <property type="project" value="UniProtKB-KW"/>
</dbReference>
<sequence>MSEEDSEMTERISLEGKVAVVTGAGRGLGRAYAELLAERGARVVVNDLGTDVSGFGKDSTIAEQVADLIRSRGGEAIANDSDVSTPEGGSDLITTTIERFRRIDLLVNNAGILGSQLFEDATLDDFDHYWRVHLGGPVNAVRAAWPYMVAQRYGKIILTTSVSGLFGLRGQATYAAAKCAVVGLMRILALEGAEHGILVNTISPIAYTRMHPAAGSRLSEADGRAAMPVEAVAPAIVWLASDSCSETNRIYNVGAGAIQRIAIVMGPGFYDPHLTPESIAENCAKVESIEGFSEPGPFDPSIGDT</sequence>
<evidence type="ECO:0000256" key="1">
    <source>
        <dbReference type="ARBA" id="ARBA00006484"/>
    </source>
</evidence>
<dbReference type="SMART" id="SM00822">
    <property type="entry name" value="PKS_KR"/>
    <property type="match status" value="1"/>
</dbReference>
<dbReference type="InterPro" id="IPR036291">
    <property type="entry name" value="NAD(P)-bd_dom_sf"/>
</dbReference>
<reference evidence="5 6" key="1">
    <citation type="submission" date="2014-03" db="EMBL/GenBank/DDBJ databases">
        <title>Bradyrhizobium valentinum sp. nov., isolated from effective nodules of Lupinus mariae-josephae, a lupine endemic of basic-lime soils in Eastern Spain.</title>
        <authorList>
            <person name="Duran D."/>
            <person name="Rey L."/>
            <person name="Navarro A."/>
            <person name="Busquets A."/>
            <person name="Imperial J."/>
            <person name="Ruiz-Argueso T."/>
        </authorList>
    </citation>
    <scope>NUCLEOTIDE SEQUENCE [LARGE SCALE GENOMIC DNA]</scope>
    <source>
        <strain evidence="5 6">LmjM3</strain>
    </source>
</reference>
<gene>
    <name evidence="5" type="ORF">CP49_16660</name>
</gene>
<evidence type="ECO:0000313" key="6">
    <source>
        <dbReference type="Proteomes" id="UP000051913"/>
    </source>
</evidence>
<evidence type="ECO:0000259" key="4">
    <source>
        <dbReference type="SMART" id="SM00822"/>
    </source>
</evidence>
<keyword evidence="6" id="KW-1185">Reference proteome</keyword>
<comment type="similarity">
    <text evidence="1 3">Belongs to the short-chain dehydrogenases/reductases (SDR) family.</text>
</comment>
<protein>
    <recommendedName>
        <fullName evidence="4">Ketoreductase domain-containing protein</fullName>
    </recommendedName>
</protein>
<keyword evidence="2" id="KW-0560">Oxidoreductase</keyword>
<dbReference type="Gene3D" id="3.40.50.720">
    <property type="entry name" value="NAD(P)-binding Rossmann-like Domain"/>
    <property type="match status" value="1"/>
</dbReference>